<feature type="compositionally biased region" description="Basic and acidic residues" evidence="1">
    <location>
        <begin position="304"/>
        <end position="315"/>
    </location>
</feature>
<sequence>GSTTQPSQATTQSKGDYFFTEAQYQQILGFLNNKDSPSEVPTRANNAGKINAISSNVEVLNEMKDRWIVDSGATHHISSILDLMSDVSRITDKGREKVTRPNEGCAKIEHIGSSFLSAIDKLKNVLHVPDFKFNLMSMSKLTRDLSCAAIFLPKLCVFQDLYNGRVKGIGKEDEGLYVLKRKGIRQLAAHIGMKVSTGDTWDLWHKRLGHASIPVMQHVSFLQNKVDNNLEASFLQLDLSASEEIVPIVSHSEDFSQSLVSHKESRGSTHAEPATGHHDVNVEPAPNMEEIDEPDADEPVVNNHDAEVHNDHVQQKDIPVADVVAPDIAPS</sequence>
<accession>A0A314KXQ0</accession>
<reference evidence="3" key="1">
    <citation type="submission" date="2016-11" db="EMBL/GenBank/DDBJ databases">
        <title>The genome of Nicotiana attenuata.</title>
        <authorList>
            <person name="Xu S."/>
            <person name="Brockmoeller T."/>
            <person name="Gaquerel E."/>
            <person name="Navarro A."/>
            <person name="Kuhl H."/>
            <person name="Gase K."/>
            <person name="Ling Z."/>
            <person name="Zhou W."/>
            <person name="Kreitzer C."/>
            <person name="Stanke M."/>
            <person name="Tang H."/>
            <person name="Lyons E."/>
            <person name="Pandey P."/>
            <person name="Pandey S.P."/>
            <person name="Timmermann B."/>
            <person name="Baldwin I.T."/>
        </authorList>
    </citation>
    <scope>NUCLEOTIDE SEQUENCE [LARGE SCALE GENOMIC DNA]</scope>
    <source>
        <strain evidence="3">UT</strain>
    </source>
</reference>
<dbReference type="Pfam" id="PF22936">
    <property type="entry name" value="Pol_BBD"/>
    <property type="match status" value="1"/>
</dbReference>
<dbReference type="InterPro" id="IPR054722">
    <property type="entry name" value="PolX-like_BBD"/>
</dbReference>
<evidence type="ECO:0000256" key="1">
    <source>
        <dbReference type="SAM" id="MobiDB-lite"/>
    </source>
</evidence>
<protein>
    <recommendedName>
        <fullName evidence="2">Retrovirus-related Pol polyprotein from transposon TNT 1-94-like beta-barrel domain-containing protein</fullName>
    </recommendedName>
</protein>
<evidence type="ECO:0000313" key="3">
    <source>
        <dbReference type="EMBL" id="OIT34090.1"/>
    </source>
</evidence>
<feature type="domain" description="Retrovirus-related Pol polyprotein from transposon TNT 1-94-like beta-barrel" evidence="2">
    <location>
        <begin position="67"/>
        <end position="143"/>
    </location>
</feature>
<feature type="region of interest" description="Disordered" evidence="1">
    <location>
        <begin position="257"/>
        <end position="331"/>
    </location>
</feature>
<dbReference type="Gramene" id="OIT34090">
    <property type="protein sequence ID" value="OIT34090"/>
    <property type="gene ID" value="A4A49_59275"/>
</dbReference>
<evidence type="ECO:0000259" key="2">
    <source>
        <dbReference type="Pfam" id="PF22936"/>
    </source>
</evidence>
<gene>
    <name evidence="3" type="ORF">A4A49_59275</name>
</gene>
<feature type="non-terminal residue" evidence="3">
    <location>
        <position position="331"/>
    </location>
</feature>
<name>A0A314KXQ0_NICAT</name>
<organism evidence="3 4">
    <name type="scientific">Nicotiana attenuata</name>
    <name type="common">Coyote tobacco</name>
    <dbReference type="NCBI Taxonomy" id="49451"/>
    <lineage>
        <taxon>Eukaryota</taxon>
        <taxon>Viridiplantae</taxon>
        <taxon>Streptophyta</taxon>
        <taxon>Embryophyta</taxon>
        <taxon>Tracheophyta</taxon>
        <taxon>Spermatophyta</taxon>
        <taxon>Magnoliopsida</taxon>
        <taxon>eudicotyledons</taxon>
        <taxon>Gunneridae</taxon>
        <taxon>Pentapetalae</taxon>
        <taxon>asterids</taxon>
        <taxon>lamiids</taxon>
        <taxon>Solanales</taxon>
        <taxon>Solanaceae</taxon>
        <taxon>Nicotianoideae</taxon>
        <taxon>Nicotianeae</taxon>
        <taxon>Nicotiana</taxon>
    </lineage>
</organism>
<comment type="caution">
    <text evidence="3">The sequence shown here is derived from an EMBL/GenBank/DDBJ whole genome shotgun (WGS) entry which is preliminary data.</text>
</comment>
<proteinExistence type="predicted"/>
<dbReference type="Proteomes" id="UP000187609">
    <property type="component" value="Unassembled WGS sequence"/>
</dbReference>
<feature type="non-terminal residue" evidence="3">
    <location>
        <position position="1"/>
    </location>
</feature>
<feature type="compositionally biased region" description="Basic and acidic residues" evidence="1">
    <location>
        <begin position="261"/>
        <end position="281"/>
    </location>
</feature>
<feature type="compositionally biased region" description="Acidic residues" evidence="1">
    <location>
        <begin position="289"/>
        <end position="298"/>
    </location>
</feature>
<evidence type="ECO:0000313" key="4">
    <source>
        <dbReference type="Proteomes" id="UP000187609"/>
    </source>
</evidence>
<keyword evidence="4" id="KW-1185">Reference proteome</keyword>
<dbReference type="EMBL" id="MJEQ01000772">
    <property type="protein sequence ID" value="OIT34090.1"/>
    <property type="molecule type" value="Genomic_DNA"/>
</dbReference>
<dbReference type="AlphaFoldDB" id="A0A314KXQ0"/>